<keyword evidence="1" id="KW-0472">Membrane</keyword>
<feature type="transmembrane region" description="Helical" evidence="1">
    <location>
        <begin position="6"/>
        <end position="25"/>
    </location>
</feature>
<dbReference type="EMBL" id="AB757801">
    <property type="protein sequence ID" value="BAM63099.1"/>
    <property type="molecule type" value="Genomic_DNA"/>
</dbReference>
<reference evidence="2 3" key="1">
    <citation type="journal article" date="2013" name="Genome Announc.">
        <title>Complete Genome Sequences of Edwardsiella tarda-Lytic Bacteriophages KF-1 and IW-1.</title>
        <authorList>
            <person name="Yasuike M."/>
            <person name="Sugaya E."/>
            <person name="Nakamura Y."/>
            <person name="Shigenobu Y."/>
            <person name="Kawato Y."/>
            <person name="Kai W."/>
            <person name="Fujiwara A."/>
            <person name="Sano M."/>
            <person name="Kobayashi T."/>
            <person name="Nakai T."/>
        </authorList>
    </citation>
    <scope>NUCLEOTIDE SEQUENCE [LARGE SCALE GENOMIC DNA]</scope>
</reference>
<accession>K4Q364</accession>
<name>K4Q364_9CAUD</name>
<keyword evidence="1" id="KW-1133">Transmembrane helix</keyword>
<evidence type="ECO:0000313" key="3">
    <source>
        <dbReference type="Proteomes" id="UP000001221"/>
    </source>
</evidence>
<dbReference type="Proteomes" id="UP000001221">
    <property type="component" value="Segment"/>
</dbReference>
<sequence length="62" mass="7283">MRTREYYILAGLYTAFALICARSYTISYALISLRDSTCLLIVTLCDSTWLHYYSSHYYSDSY</sequence>
<protein>
    <submittedName>
        <fullName evidence="2">Uncharacterized protein</fullName>
    </submittedName>
</protein>
<organism evidence="2 3">
    <name type="scientific">Edwardsiella phage IW-1</name>
    <dbReference type="NCBI Taxonomy" id="1244857"/>
    <lineage>
        <taxon>Viruses</taxon>
        <taxon>Duplodnaviria</taxon>
        <taxon>Heunggongvirae</taxon>
        <taxon>Uroviricota</taxon>
        <taxon>Caudoviricetes</taxon>
        <taxon>Kafunavirus</taxon>
        <taxon>Kafunavirus KF1</taxon>
    </lineage>
</organism>
<keyword evidence="1" id="KW-0812">Transmembrane</keyword>
<evidence type="ECO:0000256" key="1">
    <source>
        <dbReference type="SAM" id="Phobius"/>
    </source>
</evidence>
<evidence type="ECO:0000313" key="2">
    <source>
        <dbReference type="EMBL" id="BAM63099.1"/>
    </source>
</evidence>
<proteinExistence type="predicted"/>